<evidence type="ECO:0000313" key="2">
    <source>
        <dbReference type="EMBL" id="RDL37229.1"/>
    </source>
</evidence>
<protein>
    <submittedName>
        <fullName evidence="2">Uncharacterized protein</fullName>
    </submittedName>
</protein>
<evidence type="ECO:0000313" key="3">
    <source>
        <dbReference type="Proteomes" id="UP000254866"/>
    </source>
</evidence>
<comment type="caution">
    <text evidence="2">The sequence shown here is derived from an EMBL/GenBank/DDBJ whole genome shotgun (WGS) entry which is preliminary data.</text>
</comment>
<dbReference type="EMBL" id="NPIC01000003">
    <property type="protein sequence ID" value="RDL37229.1"/>
    <property type="molecule type" value="Genomic_DNA"/>
</dbReference>
<dbReference type="AlphaFoldDB" id="A0A370TNY0"/>
<organism evidence="2 3">
    <name type="scientific">Venustampulla echinocandica</name>
    <dbReference type="NCBI Taxonomy" id="2656787"/>
    <lineage>
        <taxon>Eukaryota</taxon>
        <taxon>Fungi</taxon>
        <taxon>Dikarya</taxon>
        <taxon>Ascomycota</taxon>
        <taxon>Pezizomycotina</taxon>
        <taxon>Leotiomycetes</taxon>
        <taxon>Helotiales</taxon>
        <taxon>Pleuroascaceae</taxon>
        <taxon>Venustampulla</taxon>
    </lineage>
</organism>
<feature type="region of interest" description="Disordered" evidence="1">
    <location>
        <begin position="38"/>
        <end position="60"/>
    </location>
</feature>
<name>A0A370TNY0_9HELO</name>
<proteinExistence type="predicted"/>
<dbReference type="GeneID" id="43597511"/>
<gene>
    <name evidence="2" type="ORF">BP5553_04662</name>
</gene>
<evidence type="ECO:0000256" key="1">
    <source>
        <dbReference type="SAM" id="MobiDB-lite"/>
    </source>
</evidence>
<reference evidence="2 3" key="1">
    <citation type="journal article" date="2018" name="IMA Fungus">
        <title>IMA Genome-F 9: Draft genome sequence of Annulohypoxylon stygium, Aspergillus mulundensis, Berkeleyomyces basicola (syn. Thielaviopsis basicola), Ceratocystis smalleyi, two Cercospora beticola strains, Coleophoma cylindrospora, Fusarium fracticaudum, Phialophora cf. hyalina, and Morchella septimelata.</title>
        <authorList>
            <person name="Wingfield B.D."/>
            <person name="Bills G.F."/>
            <person name="Dong Y."/>
            <person name="Huang W."/>
            <person name="Nel W.J."/>
            <person name="Swalarsk-Parry B.S."/>
            <person name="Vaghefi N."/>
            <person name="Wilken P.M."/>
            <person name="An Z."/>
            <person name="de Beer Z.W."/>
            <person name="De Vos L."/>
            <person name="Chen L."/>
            <person name="Duong T.A."/>
            <person name="Gao Y."/>
            <person name="Hammerbacher A."/>
            <person name="Kikkert J.R."/>
            <person name="Li Y."/>
            <person name="Li H."/>
            <person name="Li K."/>
            <person name="Li Q."/>
            <person name="Liu X."/>
            <person name="Ma X."/>
            <person name="Naidoo K."/>
            <person name="Pethybridge S.J."/>
            <person name="Sun J."/>
            <person name="Steenkamp E.T."/>
            <person name="van der Nest M.A."/>
            <person name="van Wyk S."/>
            <person name="Wingfield M.J."/>
            <person name="Xiong C."/>
            <person name="Yue Q."/>
            <person name="Zhang X."/>
        </authorList>
    </citation>
    <scope>NUCLEOTIDE SEQUENCE [LARGE SCALE GENOMIC DNA]</scope>
    <source>
        <strain evidence="2 3">BP 5553</strain>
    </source>
</reference>
<dbReference type="RefSeq" id="XP_031869885.1">
    <property type="nucleotide sequence ID" value="XM_032013285.1"/>
</dbReference>
<dbReference type="Proteomes" id="UP000254866">
    <property type="component" value="Unassembled WGS sequence"/>
</dbReference>
<keyword evidence="3" id="KW-1185">Reference proteome</keyword>
<sequence>MSFYRLYICSKRDPTCFTVAVIDVWPQRILVSIRISGSAPQLEDTRRGPGGVLDPEDKPNSERFEMRMSNAMYGMLDVKFAKLGGLLTALVV</sequence>
<accession>A0A370TNY0</accession>